<evidence type="ECO:0000313" key="3">
    <source>
        <dbReference type="Proteomes" id="UP000450000"/>
    </source>
</evidence>
<protein>
    <submittedName>
        <fullName evidence="2">DUF3307 domain-containing protein</fullName>
    </submittedName>
</protein>
<keyword evidence="3" id="KW-1185">Reference proteome</keyword>
<keyword evidence="1" id="KW-1133">Transmembrane helix</keyword>
<reference evidence="2 3" key="1">
    <citation type="submission" date="2019-09" db="EMBL/GenBank/DDBJ databases">
        <title>Genome Sequences of Streptomyces kaniharaensis ATCC 21070.</title>
        <authorList>
            <person name="Zhu W."/>
            <person name="De Crecy-Lagard V."/>
            <person name="Richards N.G."/>
        </authorList>
    </citation>
    <scope>NUCLEOTIDE SEQUENCE [LARGE SCALE GENOMIC DNA]</scope>
    <source>
        <strain evidence="2 3">SF-557</strain>
    </source>
</reference>
<evidence type="ECO:0000313" key="2">
    <source>
        <dbReference type="EMBL" id="MQS17422.1"/>
    </source>
</evidence>
<dbReference type="Pfam" id="PF11750">
    <property type="entry name" value="DUF3307"/>
    <property type="match status" value="1"/>
</dbReference>
<dbReference type="InterPro" id="IPR021737">
    <property type="entry name" value="Phage_phiKZ_Orf197"/>
</dbReference>
<feature type="transmembrane region" description="Helical" evidence="1">
    <location>
        <begin position="39"/>
        <end position="63"/>
    </location>
</feature>
<dbReference type="OrthoDB" id="5122730at2"/>
<dbReference type="EMBL" id="WBOF01000004">
    <property type="protein sequence ID" value="MQS17422.1"/>
    <property type="molecule type" value="Genomic_DNA"/>
</dbReference>
<keyword evidence="1" id="KW-0472">Membrane</keyword>
<proteinExistence type="predicted"/>
<evidence type="ECO:0000256" key="1">
    <source>
        <dbReference type="SAM" id="Phobius"/>
    </source>
</evidence>
<sequence length="130" mass="14248">MLLDALLAHLIGDFVLQSDWMAVEKTRRWWPAVAHGATYGLPFLLLTQSPMALAVIVVTHVVLDRYRAAKYLVWARNLIAPAGRRVAWADVQRNHGSSVTTPAGLANALVIVADNTVHLVINGCALAWWG</sequence>
<keyword evidence="1" id="KW-0812">Transmembrane</keyword>
<dbReference type="RefSeq" id="WP_153470220.1">
    <property type="nucleotide sequence ID" value="NZ_WBOF01000004.1"/>
</dbReference>
<gene>
    <name evidence="2" type="ORF">F7Q99_35885</name>
</gene>
<dbReference type="Proteomes" id="UP000450000">
    <property type="component" value="Unassembled WGS sequence"/>
</dbReference>
<dbReference type="AlphaFoldDB" id="A0A6N7L0Q0"/>
<organism evidence="2 3">
    <name type="scientific">Streptomyces kaniharaensis</name>
    <dbReference type="NCBI Taxonomy" id="212423"/>
    <lineage>
        <taxon>Bacteria</taxon>
        <taxon>Bacillati</taxon>
        <taxon>Actinomycetota</taxon>
        <taxon>Actinomycetes</taxon>
        <taxon>Kitasatosporales</taxon>
        <taxon>Streptomycetaceae</taxon>
        <taxon>Streptomyces</taxon>
    </lineage>
</organism>
<comment type="caution">
    <text evidence="2">The sequence shown here is derived from an EMBL/GenBank/DDBJ whole genome shotgun (WGS) entry which is preliminary data.</text>
</comment>
<name>A0A6N7L0Q0_9ACTN</name>
<accession>A0A6N7L0Q0</accession>